<evidence type="ECO:0000313" key="2">
    <source>
        <dbReference type="EMBL" id="KXT07608.1"/>
    </source>
</evidence>
<dbReference type="Pfam" id="PF02171">
    <property type="entry name" value="Piwi"/>
    <property type="match status" value="1"/>
</dbReference>
<sequence length="265" mass="28747">MNLKLGGVNHSIPASNFGAILPEKTMFVGLDVTYPSPGSTSSALSVASIVSSVNRTLGHNSSLRSKKGNDHRSDRAILRTIRVVAVKKQNLASQPYSLSRWLILDNELPAIKKAISNIYSPAEVKQGVLRLLIIVVGKRHHTRFYLTKEEDADNTGNSKHGLVVDRGDFFLQAHSALHGTTKPAYYYVIYDETSVADALEKMTHGLCYLFGRATLAVSICPPAYYADLVCERARCYLSKHFALSSGSATLASELSSSVGVFTAGV</sequence>
<dbReference type="Proteomes" id="UP000070133">
    <property type="component" value="Unassembled WGS sequence"/>
</dbReference>
<protein>
    <recommendedName>
        <fullName evidence="1">Piwi domain-containing protein</fullName>
    </recommendedName>
</protein>
<evidence type="ECO:0000313" key="3">
    <source>
        <dbReference type="Proteomes" id="UP000070133"/>
    </source>
</evidence>
<reference evidence="2 3" key="1">
    <citation type="submission" date="2015-07" db="EMBL/GenBank/DDBJ databases">
        <title>Comparative genomics of the Sigatoka disease complex on banana suggests a link between parallel evolutionary changes in Pseudocercospora fijiensis and Pseudocercospora eumusae and increased virulence on the banana host.</title>
        <authorList>
            <person name="Chang T.-C."/>
            <person name="Salvucci A."/>
            <person name="Crous P.W."/>
            <person name="Stergiopoulos I."/>
        </authorList>
    </citation>
    <scope>NUCLEOTIDE SEQUENCE [LARGE SCALE GENOMIC DNA]</scope>
    <source>
        <strain evidence="2 3">CBS 114824</strain>
    </source>
</reference>
<feature type="domain" description="Piwi" evidence="1">
    <location>
        <begin position="103"/>
        <end position="238"/>
    </location>
</feature>
<dbReference type="STRING" id="321146.A0A139HYU1"/>
<dbReference type="InterPro" id="IPR036397">
    <property type="entry name" value="RNaseH_sf"/>
</dbReference>
<organism evidence="2 3">
    <name type="scientific">Pseudocercospora eumusae</name>
    <dbReference type="NCBI Taxonomy" id="321146"/>
    <lineage>
        <taxon>Eukaryota</taxon>
        <taxon>Fungi</taxon>
        <taxon>Dikarya</taxon>
        <taxon>Ascomycota</taxon>
        <taxon>Pezizomycotina</taxon>
        <taxon>Dothideomycetes</taxon>
        <taxon>Dothideomycetidae</taxon>
        <taxon>Mycosphaerellales</taxon>
        <taxon>Mycosphaerellaceae</taxon>
        <taxon>Pseudocercospora</taxon>
    </lineage>
</organism>
<accession>A0A139HYU1</accession>
<dbReference type="Gene3D" id="3.30.420.10">
    <property type="entry name" value="Ribonuclease H-like superfamily/Ribonuclease H"/>
    <property type="match status" value="1"/>
</dbReference>
<dbReference type="GO" id="GO:0003676">
    <property type="term" value="F:nucleic acid binding"/>
    <property type="evidence" value="ECO:0007669"/>
    <property type="project" value="InterPro"/>
</dbReference>
<dbReference type="PANTHER" id="PTHR22891">
    <property type="entry name" value="EUKARYOTIC TRANSLATION INITIATION FACTOR 2C"/>
    <property type="match status" value="1"/>
</dbReference>
<name>A0A139HYU1_9PEZI</name>
<comment type="caution">
    <text evidence="2">The sequence shown here is derived from an EMBL/GenBank/DDBJ whole genome shotgun (WGS) entry which is preliminary data.</text>
</comment>
<dbReference type="OrthoDB" id="10252740at2759"/>
<gene>
    <name evidence="2" type="ORF">AC578_10178</name>
</gene>
<dbReference type="SMART" id="SM00950">
    <property type="entry name" value="Piwi"/>
    <property type="match status" value="1"/>
</dbReference>
<dbReference type="InterPro" id="IPR003165">
    <property type="entry name" value="Piwi"/>
</dbReference>
<dbReference type="EMBL" id="LFZN01000001">
    <property type="protein sequence ID" value="KXT07608.1"/>
    <property type="molecule type" value="Genomic_DNA"/>
</dbReference>
<dbReference type="InterPro" id="IPR012337">
    <property type="entry name" value="RNaseH-like_sf"/>
</dbReference>
<keyword evidence="3" id="KW-1185">Reference proteome</keyword>
<dbReference type="PROSITE" id="PS50822">
    <property type="entry name" value="PIWI"/>
    <property type="match status" value="1"/>
</dbReference>
<evidence type="ECO:0000259" key="1">
    <source>
        <dbReference type="PROSITE" id="PS50822"/>
    </source>
</evidence>
<dbReference type="SUPFAM" id="SSF53098">
    <property type="entry name" value="Ribonuclease H-like"/>
    <property type="match status" value="1"/>
</dbReference>
<dbReference type="AlphaFoldDB" id="A0A139HYU1"/>
<proteinExistence type="predicted"/>